<reference evidence="1 2" key="1">
    <citation type="submission" date="2019-03" db="EMBL/GenBank/DDBJ databases">
        <title>First draft genome of Liparis tanakae, snailfish: a comprehensive survey of snailfish specific genes.</title>
        <authorList>
            <person name="Kim W."/>
            <person name="Song I."/>
            <person name="Jeong J.-H."/>
            <person name="Kim D."/>
            <person name="Kim S."/>
            <person name="Ryu S."/>
            <person name="Song J.Y."/>
            <person name="Lee S.K."/>
        </authorList>
    </citation>
    <scope>NUCLEOTIDE SEQUENCE [LARGE SCALE GENOMIC DNA]</scope>
    <source>
        <tissue evidence="1">Muscle</tissue>
    </source>
</reference>
<proteinExistence type="predicted"/>
<protein>
    <submittedName>
        <fullName evidence="1">Uncharacterized protein</fullName>
    </submittedName>
</protein>
<name>A0A4Z2JGH4_9TELE</name>
<organism evidence="1 2">
    <name type="scientific">Liparis tanakae</name>
    <name type="common">Tanaka's snailfish</name>
    <dbReference type="NCBI Taxonomy" id="230148"/>
    <lineage>
        <taxon>Eukaryota</taxon>
        <taxon>Metazoa</taxon>
        <taxon>Chordata</taxon>
        <taxon>Craniata</taxon>
        <taxon>Vertebrata</taxon>
        <taxon>Euteleostomi</taxon>
        <taxon>Actinopterygii</taxon>
        <taxon>Neopterygii</taxon>
        <taxon>Teleostei</taxon>
        <taxon>Neoteleostei</taxon>
        <taxon>Acanthomorphata</taxon>
        <taxon>Eupercaria</taxon>
        <taxon>Perciformes</taxon>
        <taxon>Cottioidei</taxon>
        <taxon>Cottales</taxon>
        <taxon>Liparidae</taxon>
        <taxon>Liparis</taxon>
    </lineage>
</organism>
<comment type="caution">
    <text evidence="1">The sequence shown here is derived from an EMBL/GenBank/DDBJ whole genome shotgun (WGS) entry which is preliminary data.</text>
</comment>
<dbReference type="EMBL" id="SRLO01000002">
    <property type="protein sequence ID" value="TNN89355.1"/>
    <property type="molecule type" value="Genomic_DNA"/>
</dbReference>
<accession>A0A4Z2JGH4</accession>
<sequence length="149" mass="16539">MVGLQYWKKSKESASSYSEEEPLLGEVLLCSWGSRGTVTAVSLRGASSSSGMSLNLTQYNAFLEEKDLSLMPSRGRLNFWRFLPHCEDSLKGRRQGAGAEPPDTLTHVCMAQLTLEHGVLARRHRYTLQLCDNPHALCGGRGSYMQLAF</sequence>
<keyword evidence="2" id="KW-1185">Reference proteome</keyword>
<evidence type="ECO:0000313" key="1">
    <source>
        <dbReference type="EMBL" id="TNN89355.1"/>
    </source>
</evidence>
<evidence type="ECO:0000313" key="2">
    <source>
        <dbReference type="Proteomes" id="UP000314294"/>
    </source>
</evidence>
<dbReference type="Proteomes" id="UP000314294">
    <property type="component" value="Unassembled WGS sequence"/>
</dbReference>
<gene>
    <name evidence="1" type="ORF">EYF80_000643</name>
</gene>
<dbReference type="AlphaFoldDB" id="A0A4Z2JGH4"/>